<dbReference type="InterPro" id="IPR035983">
    <property type="entry name" value="Hect_E3_ubiquitin_ligase"/>
</dbReference>
<reference key="1">
    <citation type="journal article" date="2007" name="Nature">
        <title>The medaka draft genome and insights into vertebrate genome evolution.</title>
        <authorList>
            <person name="Kasahara M."/>
            <person name="Naruse K."/>
            <person name="Sasaki S."/>
            <person name="Nakatani Y."/>
            <person name="Qu W."/>
            <person name="Ahsan B."/>
            <person name="Yamada T."/>
            <person name="Nagayasu Y."/>
            <person name="Doi K."/>
            <person name="Kasai Y."/>
            <person name="Jindo T."/>
            <person name="Kobayashi D."/>
            <person name="Shimada A."/>
            <person name="Toyoda A."/>
            <person name="Kuroki Y."/>
            <person name="Fujiyama A."/>
            <person name="Sasaki T."/>
            <person name="Shimizu A."/>
            <person name="Asakawa S."/>
            <person name="Shimizu N."/>
            <person name="Hashimoto S."/>
            <person name="Yang J."/>
            <person name="Lee Y."/>
            <person name="Matsushima K."/>
            <person name="Sugano S."/>
            <person name="Sakaizumi M."/>
            <person name="Narita T."/>
            <person name="Ohishi K."/>
            <person name="Haga S."/>
            <person name="Ohta F."/>
            <person name="Nomoto H."/>
            <person name="Nogata K."/>
            <person name="Morishita T."/>
            <person name="Endo T."/>
            <person name="Shin-I T."/>
            <person name="Takeda H."/>
            <person name="Morishita S."/>
            <person name="Kohara Y."/>
        </authorList>
    </citation>
    <scope>NUCLEOTIDE SEQUENCE [LARGE SCALE GENOMIC DNA]</scope>
    <source>
        <strain>Hd-rR</strain>
    </source>
</reference>
<sequence>MIFKLIVRSDDVRMLLEQMRRSTALIAQRLENAGSPVSDGASNSSSPSVSAESSGSVVAARYTMSAPVPQLHCTQMMASQLLQTPSIPSSSRDDNVQRDLARLFRPYNTLSCSGRGPAQRRKKEVPWSHFFFCLPEPETVSVPTKEEALYYEECGIGKKLVTFARNTGDHSFLSEHLYSAFPLLTEAGGFSLAKSDRRKQLSLLPIPASGYSLEYLRCRVEIKRAPLYIIPLQRALTLQPPHIETTAVMERCLSCQVNVPLCGLAQHIKTCAQTQERAEEAQLLSDERTDNEDEDADLAAAILESLQADVVVQIEEPPIVLDIEQGEQEKDLASILKDLQSQVDEGPAPPHNCIHVTRDSVLDSAFRALRRQRFNPRHRIDIVFIDGAGQSEGAVDDGGPTREFFRLLVVAIKDSIFFSGSEDGKNLTLVSRALASGEYKLVGKMIALALIHGGTKPSFFSERLYTEISGQDTSDVTLEEVDDWDVKGKLQRIMDATSLEEAQDAVAEACGFLSLLGCASFLSTFEQRLTLVKEAARAFVVGRTQGARTQLVEGLETLGVAEAVRSNPGTLKALFVGGQKQVQLEELLELFNVSFSAPGSNRRQLENTAFIFWKDWLLEVDEGSRPVTLGQILVFASGTDTIPPLGFPTRPKLVFLHWEGVPRIFPEANTCDVTLRLPLHSSYLAFVEHMESGIIQSPTFGFA</sequence>
<name>A0A3P9GYF6_ORYLA</name>
<evidence type="ECO:0000313" key="9">
    <source>
        <dbReference type="Proteomes" id="UP000265200"/>
    </source>
</evidence>
<protein>
    <recommendedName>
        <fullName evidence="3">HECT-type E3 ubiquitin transferase</fullName>
        <ecNumber evidence="3">2.3.2.26</ecNumber>
    </recommendedName>
</protein>
<reference evidence="8" key="3">
    <citation type="submission" date="2025-08" db="UniProtKB">
        <authorList>
            <consortium name="Ensembl"/>
        </authorList>
    </citation>
    <scope>IDENTIFICATION</scope>
    <source>
        <strain evidence="8">HSOK</strain>
    </source>
</reference>
<dbReference type="PANTHER" id="PTHR11254">
    <property type="entry name" value="HECT DOMAIN UBIQUITIN-PROTEIN LIGASE"/>
    <property type="match status" value="1"/>
</dbReference>
<dbReference type="SUPFAM" id="SSF56204">
    <property type="entry name" value="Hect, E3 ligase catalytic domain"/>
    <property type="match status" value="1"/>
</dbReference>
<dbReference type="Gene3D" id="3.90.1750.10">
    <property type="entry name" value="Hect, E3 ligase catalytic domains"/>
    <property type="match status" value="1"/>
</dbReference>
<evidence type="ECO:0000256" key="2">
    <source>
        <dbReference type="ARBA" id="ARBA00004906"/>
    </source>
</evidence>
<proteinExistence type="predicted"/>
<reference evidence="8 9" key="2">
    <citation type="submission" date="2017-04" db="EMBL/GenBank/DDBJ databases">
        <title>CpG methylation of centromeres and impact of large insertions on vertebrate speciation.</title>
        <authorList>
            <person name="Ichikawa K."/>
            <person name="Yoshimura J."/>
            <person name="Morishita S."/>
        </authorList>
    </citation>
    <scope>NUCLEOTIDE SEQUENCE</scope>
    <source>
        <strain evidence="8 9">HSOK</strain>
    </source>
</reference>
<evidence type="ECO:0000256" key="3">
    <source>
        <dbReference type="ARBA" id="ARBA00012485"/>
    </source>
</evidence>
<feature type="domain" description="HECT" evidence="7">
    <location>
        <begin position="369"/>
        <end position="703"/>
    </location>
</feature>
<dbReference type="PANTHER" id="PTHR11254:SF67">
    <property type="entry name" value="E3 UBIQUITIN-PROTEIN LIGASE HUWE1"/>
    <property type="match status" value="1"/>
</dbReference>
<evidence type="ECO:0000256" key="6">
    <source>
        <dbReference type="PROSITE-ProRule" id="PRU00104"/>
    </source>
</evidence>
<evidence type="ECO:0000256" key="4">
    <source>
        <dbReference type="ARBA" id="ARBA00022679"/>
    </source>
</evidence>
<dbReference type="Pfam" id="PF00632">
    <property type="entry name" value="HECT"/>
    <property type="match status" value="1"/>
</dbReference>
<organism evidence="8 9">
    <name type="scientific">Oryzias latipes</name>
    <name type="common">Japanese rice fish</name>
    <name type="synonym">Japanese killifish</name>
    <dbReference type="NCBI Taxonomy" id="8090"/>
    <lineage>
        <taxon>Eukaryota</taxon>
        <taxon>Metazoa</taxon>
        <taxon>Chordata</taxon>
        <taxon>Craniata</taxon>
        <taxon>Vertebrata</taxon>
        <taxon>Euteleostomi</taxon>
        <taxon>Actinopterygii</taxon>
        <taxon>Neopterygii</taxon>
        <taxon>Teleostei</taxon>
        <taxon>Neoteleostei</taxon>
        <taxon>Acanthomorphata</taxon>
        <taxon>Ovalentaria</taxon>
        <taxon>Atherinomorphae</taxon>
        <taxon>Beloniformes</taxon>
        <taxon>Adrianichthyidae</taxon>
        <taxon>Oryziinae</taxon>
        <taxon>Oryzias</taxon>
    </lineage>
</organism>
<dbReference type="AlphaFoldDB" id="A0A3P9GYF6"/>
<evidence type="ECO:0000313" key="8">
    <source>
        <dbReference type="Ensembl" id="ENSORLP00015000596.1"/>
    </source>
</evidence>
<reference evidence="8" key="4">
    <citation type="submission" date="2025-09" db="UniProtKB">
        <authorList>
            <consortium name="Ensembl"/>
        </authorList>
    </citation>
    <scope>IDENTIFICATION</scope>
    <source>
        <strain evidence="8">HSOK</strain>
    </source>
</reference>
<dbReference type="SMART" id="SM00119">
    <property type="entry name" value="HECTc"/>
    <property type="match status" value="1"/>
</dbReference>
<accession>A0A3P9GYF6</accession>
<comment type="pathway">
    <text evidence="2">Protein modification; protein ubiquitination.</text>
</comment>
<dbReference type="EC" id="2.3.2.26" evidence="3"/>
<evidence type="ECO:0000256" key="1">
    <source>
        <dbReference type="ARBA" id="ARBA00000885"/>
    </source>
</evidence>
<dbReference type="InterPro" id="IPR050409">
    <property type="entry name" value="E3_ubiq-protein_ligase"/>
</dbReference>
<comment type="catalytic activity">
    <reaction evidence="1">
        <text>S-ubiquitinyl-[E2 ubiquitin-conjugating enzyme]-L-cysteine + [acceptor protein]-L-lysine = [E2 ubiquitin-conjugating enzyme]-L-cysteine + N(6)-ubiquitinyl-[acceptor protein]-L-lysine.</text>
        <dbReference type="EC" id="2.3.2.26"/>
    </reaction>
</comment>
<keyword evidence="5 6" id="KW-0833">Ubl conjugation pathway</keyword>
<dbReference type="InterPro" id="IPR000569">
    <property type="entry name" value="HECT_dom"/>
</dbReference>
<dbReference type="PROSITE" id="PS50237">
    <property type="entry name" value="HECT"/>
    <property type="match status" value="1"/>
</dbReference>
<evidence type="ECO:0000256" key="5">
    <source>
        <dbReference type="ARBA" id="ARBA00022786"/>
    </source>
</evidence>
<evidence type="ECO:0000259" key="7">
    <source>
        <dbReference type="PROSITE" id="PS50237"/>
    </source>
</evidence>
<keyword evidence="4" id="KW-0808">Transferase</keyword>
<dbReference type="Gene3D" id="3.30.2410.10">
    <property type="entry name" value="Hect, E3 ligase catalytic domain"/>
    <property type="match status" value="1"/>
</dbReference>
<dbReference type="GO" id="GO:0061630">
    <property type="term" value="F:ubiquitin protein ligase activity"/>
    <property type="evidence" value="ECO:0007669"/>
    <property type="project" value="UniProtKB-EC"/>
</dbReference>
<dbReference type="Proteomes" id="UP000265200">
    <property type="component" value="Chromosome 10"/>
</dbReference>
<feature type="active site" description="Glycyl thioester intermediate" evidence="6">
    <location>
        <position position="671"/>
    </location>
</feature>
<dbReference type="Ensembl" id="ENSORLT00015014075.1">
    <property type="protein sequence ID" value="ENSORLP00015000596.1"/>
    <property type="gene ID" value="ENSORLG00015001189.1"/>
</dbReference>